<organism evidence="3 4">
    <name type="scientific">Synchytrium endobioticum</name>
    <dbReference type="NCBI Taxonomy" id="286115"/>
    <lineage>
        <taxon>Eukaryota</taxon>
        <taxon>Fungi</taxon>
        <taxon>Fungi incertae sedis</taxon>
        <taxon>Chytridiomycota</taxon>
        <taxon>Chytridiomycota incertae sedis</taxon>
        <taxon>Chytridiomycetes</taxon>
        <taxon>Synchytriales</taxon>
        <taxon>Synchytriaceae</taxon>
        <taxon>Synchytrium</taxon>
    </lineage>
</organism>
<evidence type="ECO:0000313" key="2">
    <source>
        <dbReference type="EMBL" id="TPX48086.1"/>
    </source>
</evidence>
<dbReference type="EMBL" id="QEAM01000059">
    <property type="protein sequence ID" value="TPX48086.1"/>
    <property type="molecule type" value="Genomic_DNA"/>
</dbReference>
<dbReference type="VEuPathDB" id="FungiDB:SeMB42_g02400"/>
<evidence type="ECO:0000313" key="4">
    <source>
        <dbReference type="Proteomes" id="UP000317494"/>
    </source>
</evidence>
<reference evidence="4 5" key="1">
    <citation type="journal article" date="2019" name="Sci. Rep.">
        <title>Comparative genomics of chytrid fungi reveal insights into the obligate biotrophic and pathogenic lifestyle of Synchytrium endobioticum.</title>
        <authorList>
            <person name="van de Vossenberg B.T.L.H."/>
            <person name="Warris S."/>
            <person name="Nguyen H.D.T."/>
            <person name="van Gent-Pelzer M.P.E."/>
            <person name="Joly D.L."/>
            <person name="van de Geest H.C."/>
            <person name="Bonants P.J.M."/>
            <person name="Smith D.S."/>
            <person name="Levesque C.A."/>
            <person name="van der Lee T.A.J."/>
        </authorList>
    </citation>
    <scope>NUCLEOTIDE SEQUENCE [LARGE SCALE GENOMIC DNA]</scope>
    <source>
        <strain evidence="2 5">LEV6574</strain>
        <strain evidence="3 4">MB42</strain>
    </source>
</reference>
<dbReference type="Gene3D" id="3.40.50.1820">
    <property type="entry name" value="alpha/beta hydrolase"/>
    <property type="match status" value="1"/>
</dbReference>
<dbReference type="EMBL" id="QEAN01000073">
    <property type="protein sequence ID" value="TPX50022.1"/>
    <property type="molecule type" value="Genomic_DNA"/>
</dbReference>
<dbReference type="InterPro" id="IPR029058">
    <property type="entry name" value="AB_hydrolase_fold"/>
</dbReference>
<gene>
    <name evidence="2" type="ORF">SeLEV6574_g02220</name>
    <name evidence="3" type="ORF">SeMB42_g02400</name>
</gene>
<dbReference type="InterPro" id="IPR002925">
    <property type="entry name" value="Dienelactn_hydro"/>
</dbReference>
<dbReference type="GO" id="GO:0016787">
    <property type="term" value="F:hydrolase activity"/>
    <property type="evidence" value="ECO:0007669"/>
    <property type="project" value="InterPro"/>
</dbReference>
<dbReference type="Proteomes" id="UP000320475">
    <property type="component" value="Unassembled WGS sequence"/>
</dbReference>
<dbReference type="AlphaFoldDB" id="A0A507DEB2"/>
<feature type="domain" description="Dienelactone hydrolase" evidence="1">
    <location>
        <begin position="30"/>
        <end position="266"/>
    </location>
</feature>
<dbReference type="InterPro" id="IPR051049">
    <property type="entry name" value="Dienelactone_hydrolase-like"/>
</dbReference>
<dbReference type="Proteomes" id="UP000317494">
    <property type="component" value="Unassembled WGS sequence"/>
</dbReference>
<evidence type="ECO:0000313" key="3">
    <source>
        <dbReference type="EMBL" id="TPX50022.1"/>
    </source>
</evidence>
<proteinExistence type="predicted"/>
<evidence type="ECO:0000313" key="5">
    <source>
        <dbReference type="Proteomes" id="UP000320475"/>
    </source>
</evidence>
<dbReference type="STRING" id="286115.A0A507DEB2"/>
<protein>
    <recommendedName>
        <fullName evidence="1">Dienelactone hydrolase domain-containing protein</fullName>
    </recommendedName>
</protein>
<comment type="caution">
    <text evidence="3">The sequence shown here is derived from an EMBL/GenBank/DDBJ whole genome shotgun (WGS) entry which is preliminary data.</text>
</comment>
<dbReference type="PANTHER" id="PTHR46623">
    <property type="entry name" value="CARBOXYMETHYLENEBUTENOLIDASE-RELATED"/>
    <property type="match status" value="1"/>
</dbReference>
<sequence>MDRAALKTLEFRPDVLVAKSLVGAGSSALPPVIIALQEWWGVNDQIKSHAQRIANGTGAIVIVPDMYDGKLGLNAEEASHLMGNLDWVKGIERLESLVDSLRDEASKPSSTDIRKVGCIGFCMGSALALALAARYAQKPYPLDAIVGFYGVPGEESIKPIPGIDIGRIPLKTHVRAYFGKLDPLEGFSDYKTAKKLEKAWEDAVKGDDGGHAHEFNVFVYDEYGHAFMNDDKWCQDRIRELNLGTAYNPDFVTQIWAGVFEFFTKHLKIV</sequence>
<keyword evidence="4" id="KW-1185">Reference proteome</keyword>
<name>A0A507DEB2_9FUNG</name>
<dbReference type="PANTHER" id="PTHR46623:SF6">
    <property type="entry name" value="ALPHA_BETA-HYDROLASES SUPERFAMILY PROTEIN"/>
    <property type="match status" value="1"/>
</dbReference>
<dbReference type="Pfam" id="PF01738">
    <property type="entry name" value="DLH"/>
    <property type="match status" value="1"/>
</dbReference>
<accession>A0A507DEB2</accession>
<dbReference type="SUPFAM" id="SSF53474">
    <property type="entry name" value="alpha/beta-Hydrolases"/>
    <property type="match status" value="1"/>
</dbReference>
<evidence type="ECO:0000259" key="1">
    <source>
        <dbReference type="Pfam" id="PF01738"/>
    </source>
</evidence>
<dbReference type="OrthoDB" id="17560at2759"/>